<evidence type="ECO:0000313" key="3">
    <source>
        <dbReference type="Proteomes" id="UP000184330"/>
    </source>
</evidence>
<keyword evidence="3" id="KW-1185">Reference proteome</keyword>
<reference evidence="2 3" key="1">
    <citation type="submission" date="2016-03" db="EMBL/GenBank/DDBJ databases">
        <authorList>
            <person name="Ploux O."/>
        </authorList>
    </citation>
    <scope>NUCLEOTIDE SEQUENCE [LARGE SCALE GENOMIC DNA]</scope>
    <source>
        <strain evidence="2 3">UAMH 11012</strain>
    </source>
</reference>
<dbReference type="OrthoDB" id="4485682at2759"/>
<protein>
    <submittedName>
        <fullName evidence="2">Uncharacterized protein</fullName>
    </submittedName>
</protein>
<name>A0A1L7WF87_9HELO</name>
<dbReference type="PANTHER" id="PTHR37535">
    <property type="entry name" value="FLUG DOMAIN PROTEIN"/>
    <property type="match status" value="1"/>
</dbReference>
<organism evidence="2 3">
    <name type="scientific">Phialocephala subalpina</name>
    <dbReference type="NCBI Taxonomy" id="576137"/>
    <lineage>
        <taxon>Eukaryota</taxon>
        <taxon>Fungi</taxon>
        <taxon>Dikarya</taxon>
        <taxon>Ascomycota</taxon>
        <taxon>Pezizomycotina</taxon>
        <taxon>Leotiomycetes</taxon>
        <taxon>Helotiales</taxon>
        <taxon>Mollisiaceae</taxon>
        <taxon>Phialocephala</taxon>
        <taxon>Phialocephala fortinii species complex</taxon>
    </lineage>
</organism>
<gene>
    <name evidence="2" type="ORF">PAC_01323</name>
</gene>
<feature type="compositionally biased region" description="Basic and acidic residues" evidence="1">
    <location>
        <begin position="167"/>
        <end position="183"/>
    </location>
</feature>
<dbReference type="EMBL" id="FJOG01000002">
    <property type="protein sequence ID" value="CZR51447.1"/>
    <property type="molecule type" value="Genomic_DNA"/>
</dbReference>
<dbReference type="AlphaFoldDB" id="A0A1L7WF87"/>
<dbReference type="STRING" id="576137.A0A1L7WF87"/>
<evidence type="ECO:0000313" key="2">
    <source>
        <dbReference type="EMBL" id="CZR51447.1"/>
    </source>
</evidence>
<dbReference type="Proteomes" id="UP000184330">
    <property type="component" value="Unassembled WGS sequence"/>
</dbReference>
<proteinExistence type="predicted"/>
<accession>A0A1L7WF87</accession>
<sequence length="394" mass="45075">MLYRRVNREYVDANNKHEVVKVKQCSSHAVLVLHANLYLKYIDGILKVEFKLDTTFKPKPVAGPDDLLLMLVQHWARDKSVFPTEDDRHDVATIILFQAYTGGRPAEFVYTSKGKASENPLGEREESNKNAHPRKAAHYDYDDDSDADDDDDDDDEPECDDDSEAGDDPRSDDNILFDSKDDGSVDGAIDENMNGHGRLDSGYNSDKTDVTMTKDTDKCYTTEIDEGRKPLHQNLDIAMPGEFEEAKRNMTFLFRENPLPIFCPISHILARVICDNAILVDGYTSAEPFFATDLGNQNVKAIKVHWKPECLKRLVFRRSVWTTNGWAKSKTKPMPYSKYAFYLNRLKQDAGFEDKLTSYYFRRGYTNAIDVIRHNPFTGVFNEAYNNQSVRFNV</sequence>
<feature type="region of interest" description="Disordered" evidence="1">
    <location>
        <begin position="111"/>
        <end position="210"/>
    </location>
</feature>
<feature type="compositionally biased region" description="Acidic residues" evidence="1">
    <location>
        <begin position="141"/>
        <end position="166"/>
    </location>
</feature>
<dbReference type="Pfam" id="PF11917">
    <property type="entry name" value="DUF3435"/>
    <property type="match status" value="1"/>
</dbReference>
<dbReference type="PANTHER" id="PTHR37535:SF4">
    <property type="entry name" value="FLUG DOMAIN-CONTAINING PROTEIN"/>
    <property type="match status" value="1"/>
</dbReference>
<evidence type="ECO:0000256" key="1">
    <source>
        <dbReference type="SAM" id="MobiDB-lite"/>
    </source>
</evidence>
<dbReference type="InterPro" id="IPR021842">
    <property type="entry name" value="DUF3435"/>
</dbReference>